<reference evidence="3" key="2">
    <citation type="submission" date="2023-02" db="EMBL/GenBank/DDBJ databases">
        <title>Genome sequence of Microbacterium liquefaciens B1075.</title>
        <authorList>
            <person name="Cao J."/>
            <person name="Li X."/>
        </authorList>
    </citation>
    <scope>NUCLEOTIDE SEQUENCE</scope>
    <source>
        <strain evidence="3">B1075</strain>
    </source>
</reference>
<dbReference type="AlphaFoldDB" id="A0A4Y4B806"/>
<evidence type="ECO:0000256" key="1">
    <source>
        <dbReference type="SAM" id="Phobius"/>
    </source>
</evidence>
<dbReference type="RefSeq" id="WP_017828624.1">
    <property type="nucleotide sequence ID" value="NZ_BJNQ01000010.1"/>
</dbReference>
<organism evidence="2 4">
    <name type="scientific">Microbacterium maritypicum</name>
    <name type="common">Microbacterium liquefaciens</name>
    <dbReference type="NCBI Taxonomy" id="33918"/>
    <lineage>
        <taxon>Bacteria</taxon>
        <taxon>Bacillati</taxon>
        <taxon>Actinomycetota</taxon>
        <taxon>Actinomycetes</taxon>
        <taxon>Micrococcales</taxon>
        <taxon>Microbacteriaceae</taxon>
        <taxon>Microbacterium</taxon>
    </lineage>
</organism>
<proteinExistence type="predicted"/>
<name>A0A4Y4B806_MICMQ</name>
<dbReference type="Proteomes" id="UP000317410">
    <property type="component" value="Unassembled WGS sequence"/>
</dbReference>
<feature type="transmembrane region" description="Helical" evidence="1">
    <location>
        <begin position="57"/>
        <end position="78"/>
    </location>
</feature>
<dbReference type="Proteomes" id="UP001214756">
    <property type="component" value="Chromosome"/>
</dbReference>
<reference evidence="2 4" key="1">
    <citation type="submission" date="2019-06" db="EMBL/GenBank/DDBJ databases">
        <title>Whole genome shotgun sequence of Microbacterium liquefaciens NBRC 15037.</title>
        <authorList>
            <person name="Hosoyama A."/>
            <person name="Uohara A."/>
            <person name="Ohji S."/>
            <person name="Ichikawa N."/>
        </authorList>
    </citation>
    <scope>NUCLEOTIDE SEQUENCE [LARGE SCALE GENOMIC DNA]</scope>
    <source>
        <strain evidence="2 4">NBRC 15037</strain>
    </source>
</reference>
<keyword evidence="1" id="KW-1133">Transmembrane helix</keyword>
<dbReference type="EMBL" id="CP118606">
    <property type="protein sequence ID" value="WEF19809.1"/>
    <property type="molecule type" value="Genomic_DNA"/>
</dbReference>
<dbReference type="EMBL" id="BJNQ01000010">
    <property type="protein sequence ID" value="GEC75592.1"/>
    <property type="molecule type" value="Genomic_DNA"/>
</dbReference>
<evidence type="ECO:0000313" key="3">
    <source>
        <dbReference type="EMBL" id="WEF19809.1"/>
    </source>
</evidence>
<protein>
    <submittedName>
        <fullName evidence="2">Uncharacterized protein</fullName>
    </submittedName>
</protein>
<keyword evidence="1" id="KW-0472">Membrane</keyword>
<evidence type="ECO:0000313" key="4">
    <source>
        <dbReference type="Proteomes" id="UP000317410"/>
    </source>
</evidence>
<evidence type="ECO:0000313" key="2">
    <source>
        <dbReference type="EMBL" id="GEC75592.1"/>
    </source>
</evidence>
<keyword evidence="1" id="KW-0812">Transmembrane</keyword>
<accession>A0A4Y4B806</accession>
<gene>
    <name evidence="2" type="ORF">MLI01_17370</name>
    <name evidence="3" type="ORF">PWF71_10920</name>
</gene>
<sequence length="95" mass="9886">MYILLALIGACALGIAAHFLIGDRELRGVALTPSIATAVSAITYTALQWAGVGEDSIWLWLASVLGAPIVAALATVALTRLRKRSDAQNRAALGI</sequence>